<reference evidence="2 3" key="1">
    <citation type="submission" date="2017-07" db="EMBL/GenBank/DDBJ databases">
        <title>Virgibacillus sp. LM2416.</title>
        <authorList>
            <person name="Tak E.J."/>
            <person name="Bae J.-W."/>
        </authorList>
    </citation>
    <scope>NUCLEOTIDE SEQUENCE [LARGE SCALE GENOMIC DNA]</scope>
    <source>
        <strain evidence="2 3">LM2416</strain>
    </source>
</reference>
<dbReference type="InterPro" id="IPR051706">
    <property type="entry name" value="Glycosyltransferase_domain"/>
</dbReference>
<keyword evidence="3" id="KW-1185">Reference proteome</keyword>
<gene>
    <name evidence="2" type="ORF">CFK37_16920</name>
</gene>
<dbReference type="GO" id="GO:0016020">
    <property type="term" value="C:membrane"/>
    <property type="evidence" value="ECO:0007669"/>
    <property type="project" value="GOC"/>
</dbReference>
<dbReference type="Pfam" id="PF04488">
    <property type="entry name" value="Gly_transf_sug"/>
    <property type="match status" value="1"/>
</dbReference>
<dbReference type="OrthoDB" id="9802987at2"/>
<dbReference type="GO" id="GO:0051999">
    <property type="term" value="P:mannosyl-inositol phosphorylceramide biosynthetic process"/>
    <property type="evidence" value="ECO:0007669"/>
    <property type="project" value="TreeGrafter"/>
</dbReference>
<name>A0A220U6H0_9BACI</name>
<dbReference type="EMBL" id="CP022315">
    <property type="protein sequence ID" value="ASK63719.1"/>
    <property type="molecule type" value="Genomic_DNA"/>
</dbReference>
<protein>
    <submittedName>
        <fullName evidence="2">Glycosyl transferase</fullName>
    </submittedName>
</protein>
<dbReference type="PANTHER" id="PTHR32385">
    <property type="entry name" value="MANNOSYL PHOSPHORYLINOSITOL CERAMIDE SYNTHASE"/>
    <property type="match status" value="1"/>
</dbReference>
<dbReference type="GO" id="GO:0000030">
    <property type="term" value="F:mannosyltransferase activity"/>
    <property type="evidence" value="ECO:0007669"/>
    <property type="project" value="TreeGrafter"/>
</dbReference>
<dbReference type="PANTHER" id="PTHR32385:SF15">
    <property type="entry name" value="INOSITOL PHOSPHOCERAMIDE MANNOSYLTRANSFERASE 1"/>
    <property type="match status" value="1"/>
</dbReference>
<organism evidence="2 3">
    <name type="scientific">Virgibacillus phasianinus</name>
    <dbReference type="NCBI Taxonomy" id="2017483"/>
    <lineage>
        <taxon>Bacteria</taxon>
        <taxon>Bacillati</taxon>
        <taxon>Bacillota</taxon>
        <taxon>Bacilli</taxon>
        <taxon>Bacillales</taxon>
        <taxon>Bacillaceae</taxon>
        <taxon>Virgibacillus</taxon>
    </lineage>
</organism>
<dbReference type="AlphaFoldDB" id="A0A220U6H0"/>
<proteinExistence type="predicted"/>
<dbReference type="Gene3D" id="3.90.550.20">
    <property type="match status" value="1"/>
</dbReference>
<evidence type="ECO:0000256" key="1">
    <source>
        <dbReference type="ARBA" id="ARBA00022679"/>
    </source>
</evidence>
<sequence length="258" mass="30003">MGAIILSVNESENKIPKRIHYCWFGGKEKPDVVIKLINNWKRLLHDYELIEWNEKNFNINSNSYVKEAYQNKKYAFVSDYVRAHALYNEGGIYLDTDVEVFRTFDNLLYHESFWGFEQGNFIATSTIGATKGNKVLKLLLDSYRDRSFLKNDGSFDELTNVAIITKILKEIGVEMNGKYQEFIGFGAIYPQTYFSPYDYINCRCFLTETTYTLHHFNKSWLPTKARLKSNMKVLTSKVIGGDNIARIRQLVSTSRRST</sequence>
<keyword evidence="1 2" id="KW-0808">Transferase</keyword>
<dbReference type="Proteomes" id="UP000198312">
    <property type="component" value="Chromosome"/>
</dbReference>
<accession>A0A220U6H0</accession>
<evidence type="ECO:0000313" key="2">
    <source>
        <dbReference type="EMBL" id="ASK63719.1"/>
    </source>
</evidence>
<dbReference type="InterPro" id="IPR029044">
    <property type="entry name" value="Nucleotide-diphossugar_trans"/>
</dbReference>
<dbReference type="SUPFAM" id="SSF53448">
    <property type="entry name" value="Nucleotide-diphospho-sugar transferases"/>
    <property type="match status" value="1"/>
</dbReference>
<dbReference type="InterPro" id="IPR007577">
    <property type="entry name" value="GlycoTrfase_DXD_sugar-bd_CS"/>
</dbReference>
<evidence type="ECO:0000313" key="3">
    <source>
        <dbReference type="Proteomes" id="UP000198312"/>
    </source>
</evidence>
<dbReference type="KEGG" id="vil:CFK37_16920"/>